<keyword evidence="2" id="KW-0732">Signal</keyword>
<feature type="region of interest" description="Disordered" evidence="1">
    <location>
        <begin position="46"/>
        <end position="84"/>
    </location>
</feature>
<gene>
    <name evidence="3" type="ORF">SAMN05216456_0968</name>
</gene>
<dbReference type="AlphaFoldDB" id="A0A1I7N6I6"/>
<sequence length="117" mass="11654">MTIKSALSVVALTVAFSGAAFAQGMTINGTTVPENEVPLVQERCDGLANAEATESLSATSGDANSNSIGSNTNEGTAGNDALVENAPGVNEAANATSTIDLETISLQACVDGGFVTM</sequence>
<accession>A0A1I7N6I6</accession>
<proteinExistence type="predicted"/>
<dbReference type="STRING" id="429728.SAMN05216456_0968"/>
<evidence type="ECO:0008006" key="5">
    <source>
        <dbReference type="Google" id="ProtNLM"/>
    </source>
</evidence>
<evidence type="ECO:0000313" key="3">
    <source>
        <dbReference type="EMBL" id="SFV30278.1"/>
    </source>
</evidence>
<feature type="compositionally biased region" description="Polar residues" evidence="1">
    <location>
        <begin position="52"/>
        <end position="76"/>
    </location>
</feature>
<protein>
    <recommendedName>
        <fullName evidence="5">Secreted protein</fullName>
    </recommendedName>
</protein>
<evidence type="ECO:0000256" key="1">
    <source>
        <dbReference type="SAM" id="MobiDB-lite"/>
    </source>
</evidence>
<evidence type="ECO:0000313" key="4">
    <source>
        <dbReference type="Proteomes" id="UP000199074"/>
    </source>
</evidence>
<reference evidence="3 4" key="1">
    <citation type="submission" date="2016-10" db="EMBL/GenBank/DDBJ databases">
        <authorList>
            <person name="de Groot N.N."/>
        </authorList>
    </citation>
    <scope>NUCLEOTIDE SEQUENCE [LARGE SCALE GENOMIC DNA]</scope>
    <source>
        <strain evidence="3 4">IPL20</strain>
    </source>
</reference>
<dbReference type="OrthoDB" id="7951141at2"/>
<keyword evidence="4" id="KW-1185">Reference proteome</keyword>
<dbReference type="RefSeq" id="WP_092421592.1">
    <property type="nucleotide sequence ID" value="NZ_FPCK01000001.1"/>
</dbReference>
<organism evidence="3 4">
    <name type="scientific">Devosia crocina</name>
    <dbReference type="NCBI Taxonomy" id="429728"/>
    <lineage>
        <taxon>Bacteria</taxon>
        <taxon>Pseudomonadati</taxon>
        <taxon>Pseudomonadota</taxon>
        <taxon>Alphaproteobacteria</taxon>
        <taxon>Hyphomicrobiales</taxon>
        <taxon>Devosiaceae</taxon>
        <taxon>Devosia</taxon>
    </lineage>
</organism>
<evidence type="ECO:0000256" key="2">
    <source>
        <dbReference type="SAM" id="SignalP"/>
    </source>
</evidence>
<dbReference type="Proteomes" id="UP000199074">
    <property type="component" value="Unassembled WGS sequence"/>
</dbReference>
<feature type="chain" id="PRO_5011590644" description="Secreted protein" evidence="2">
    <location>
        <begin position="23"/>
        <end position="117"/>
    </location>
</feature>
<name>A0A1I7N6I6_9HYPH</name>
<dbReference type="EMBL" id="FPCK01000001">
    <property type="protein sequence ID" value="SFV30278.1"/>
    <property type="molecule type" value="Genomic_DNA"/>
</dbReference>
<feature type="signal peptide" evidence="2">
    <location>
        <begin position="1"/>
        <end position="22"/>
    </location>
</feature>